<keyword evidence="4" id="KW-1185">Reference proteome</keyword>
<dbReference type="EMBL" id="RDQH01000334">
    <property type="protein sequence ID" value="RXH91152.1"/>
    <property type="molecule type" value="Genomic_DNA"/>
</dbReference>
<comment type="caution">
    <text evidence="3">The sequence shown here is derived from an EMBL/GenBank/DDBJ whole genome shotgun (WGS) entry which is preliminary data.</text>
</comment>
<dbReference type="Proteomes" id="UP000290289">
    <property type="component" value="Chromosome 8"/>
</dbReference>
<keyword evidence="1" id="KW-1133">Transmembrane helix</keyword>
<evidence type="ECO:0000313" key="3">
    <source>
        <dbReference type="EMBL" id="RXH91152.1"/>
    </source>
</evidence>
<feature type="chain" id="PRO_5019757979" evidence="2">
    <location>
        <begin position="20"/>
        <end position="116"/>
    </location>
</feature>
<keyword evidence="1" id="KW-0472">Membrane</keyword>
<proteinExistence type="predicted"/>
<accession>A0A498JBJ0</accession>
<organism evidence="3 4">
    <name type="scientific">Malus domestica</name>
    <name type="common">Apple</name>
    <name type="synonym">Pyrus malus</name>
    <dbReference type="NCBI Taxonomy" id="3750"/>
    <lineage>
        <taxon>Eukaryota</taxon>
        <taxon>Viridiplantae</taxon>
        <taxon>Streptophyta</taxon>
        <taxon>Embryophyta</taxon>
        <taxon>Tracheophyta</taxon>
        <taxon>Spermatophyta</taxon>
        <taxon>Magnoliopsida</taxon>
        <taxon>eudicotyledons</taxon>
        <taxon>Gunneridae</taxon>
        <taxon>Pentapetalae</taxon>
        <taxon>rosids</taxon>
        <taxon>fabids</taxon>
        <taxon>Rosales</taxon>
        <taxon>Rosaceae</taxon>
        <taxon>Amygdaloideae</taxon>
        <taxon>Maleae</taxon>
        <taxon>Malus</taxon>
    </lineage>
</organism>
<feature type="transmembrane region" description="Helical" evidence="1">
    <location>
        <begin position="58"/>
        <end position="84"/>
    </location>
</feature>
<protein>
    <submittedName>
        <fullName evidence="3">Uncharacterized protein</fullName>
    </submittedName>
</protein>
<sequence>MHCMVLGSLLLFIIRKTNENNLKILSFNDKDKIKGKVNSTKIDFLIMLIESQFEQLNLYISGFLIIYIPYKILAIIFINLVLFLMKTNEKKLKTLSLNHKDKINGKLNNTRIDFLM</sequence>
<evidence type="ECO:0000256" key="1">
    <source>
        <dbReference type="SAM" id="Phobius"/>
    </source>
</evidence>
<dbReference type="AlphaFoldDB" id="A0A498JBJ0"/>
<feature type="signal peptide" evidence="2">
    <location>
        <begin position="1"/>
        <end position="19"/>
    </location>
</feature>
<keyword evidence="2" id="KW-0732">Signal</keyword>
<keyword evidence="1" id="KW-0812">Transmembrane</keyword>
<evidence type="ECO:0000313" key="4">
    <source>
        <dbReference type="Proteomes" id="UP000290289"/>
    </source>
</evidence>
<evidence type="ECO:0000256" key="2">
    <source>
        <dbReference type="SAM" id="SignalP"/>
    </source>
</evidence>
<reference evidence="3 4" key="1">
    <citation type="submission" date="2018-10" db="EMBL/GenBank/DDBJ databases">
        <title>A high-quality apple genome assembly.</title>
        <authorList>
            <person name="Hu J."/>
        </authorList>
    </citation>
    <scope>NUCLEOTIDE SEQUENCE [LARGE SCALE GENOMIC DNA]</scope>
    <source>
        <strain evidence="4">cv. HFTH1</strain>
        <tissue evidence="3">Young leaf</tissue>
    </source>
</reference>
<name>A0A498JBJ0_MALDO</name>
<gene>
    <name evidence="3" type="ORF">DVH24_020175</name>
</gene>